<feature type="transmembrane region" description="Helical" evidence="2">
    <location>
        <begin position="85"/>
        <end position="105"/>
    </location>
</feature>
<dbReference type="Pfam" id="PF07690">
    <property type="entry name" value="MFS_1"/>
    <property type="match status" value="2"/>
</dbReference>
<dbReference type="PROSITE" id="PS50850">
    <property type="entry name" value="MFS"/>
    <property type="match status" value="1"/>
</dbReference>
<evidence type="ECO:0000313" key="4">
    <source>
        <dbReference type="EMBL" id="KFM68470.1"/>
    </source>
</evidence>
<dbReference type="Proteomes" id="UP000054359">
    <property type="component" value="Unassembled WGS sequence"/>
</dbReference>
<dbReference type="SUPFAM" id="SSF103473">
    <property type="entry name" value="MFS general substrate transporter"/>
    <property type="match status" value="1"/>
</dbReference>
<evidence type="ECO:0000259" key="3">
    <source>
        <dbReference type="PROSITE" id="PS50850"/>
    </source>
</evidence>
<organism evidence="4 5">
    <name type="scientific">Stegodyphus mimosarum</name>
    <name type="common">African social velvet spider</name>
    <dbReference type="NCBI Taxonomy" id="407821"/>
    <lineage>
        <taxon>Eukaryota</taxon>
        <taxon>Metazoa</taxon>
        <taxon>Ecdysozoa</taxon>
        <taxon>Arthropoda</taxon>
        <taxon>Chelicerata</taxon>
        <taxon>Arachnida</taxon>
        <taxon>Araneae</taxon>
        <taxon>Araneomorphae</taxon>
        <taxon>Entelegynae</taxon>
        <taxon>Eresoidea</taxon>
        <taxon>Eresidae</taxon>
        <taxon>Stegodyphus</taxon>
    </lineage>
</organism>
<keyword evidence="2" id="KW-0812">Transmembrane</keyword>
<protein>
    <submittedName>
        <fullName evidence="4">Monocarboxylate transporter 12</fullName>
    </submittedName>
</protein>
<dbReference type="InterPro" id="IPR020846">
    <property type="entry name" value="MFS_dom"/>
</dbReference>
<dbReference type="OMA" id="QFRHTAQ"/>
<dbReference type="PANTHER" id="PTHR11360">
    <property type="entry name" value="MONOCARBOXYLATE TRANSPORTER"/>
    <property type="match status" value="1"/>
</dbReference>
<feature type="transmembrane region" description="Helical" evidence="2">
    <location>
        <begin position="15"/>
        <end position="38"/>
    </location>
</feature>
<feature type="non-terminal residue" evidence="4">
    <location>
        <position position="527"/>
    </location>
</feature>
<accession>A0A087TTN1</accession>
<reference evidence="4 5" key="1">
    <citation type="submission" date="2013-11" db="EMBL/GenBank/DDBJ databases">
        <title>Genome sequencing of Stegodyphus mimosarum.</title>
        <authorList>
            <person name="Bechsgaard J."/>
        </authorList>
    </citation>
    <scope>NUCLEOTIDE SEQUENCE [LARGE SCALE GENOMIC DNA]</scope>
</reference>
<dbReference type="InterPro" id="IPR050327">
    <property type="entry name" value="Proton-linked_MCT"/>
</dbReference>
<keyword evidence="5" id="KW-1185">Reference proteome</keyword>
<keyword evidence="2" id="KW-1133">Transmembrane helix</keyword>
<feature type="transmembrane region" description="Helical" evidence="2">
    <location>
        <begin position="379"/>
        <end position="398"/>
    </location>
</feature>
<proteinExistence type="predicted"/>
<name>A0A087TTN1_STEMI</name>
<evidence type="ECO:0000256" key="1">
    <source>
        <dbReference type="ARBA" id="ARBA00004141"/>
    </source>
</evidence>
<gene>
    <name evidence="4" type="ORF">X975_07022</name>
</gene>
<feature type="transmembrane region" description="Helical" evidence="2">
    <location>
        <begin position="58"/>
        <end position="78"/>
    </location>
</feature>
<dbReference type="GO" id="GO:0016020">
    <property type="term" value="C:membrane"/>
    <property type="evidence" value="ECO:0007669"/>
    <property type="project" value="UniProtKB-SubCell"/>
</dbReference>
<evidence type="ECO:0000313" key="5">
    <source>
        <dbReference type="Proteomes" id="UP000054359"/>
    </source>
</evidence>
<dbReference type="EMBL" id="KK116689">
    <property type="protein sequence ID" value="KFM68470.1"/>
    <property type="molecule type" value="Genomic_DNA"/>
</dbReference>
<dbReference type="OrthoDB" id="6499973at2759"/>
<dbReference type="InterPro" id="IPR011701">
    <property type="entry name" value="MFS"/>
</dbReference>
<feature type="transmembrane region" description="Helical" evidence="2">
    <location>
        <begin position="500"/>
        <end position="518"/>
    </location>
</feature>
<evidence type="ECO:0000256" key="2">
    <source>
        <dbReference type="SAM" id="Phobius"/>
    </source>
</evidence>
<dbReference type="Gene3D" id="1.20.1250.20">
    <property type="entry name" value="MFS general substrate transporter like domains"/>
    <property type="match status" value="2"/>
</dbReference>
<feature type="transmembrane region" description="Helical" evidence="2">
    <location>
        <begin position="169"/>
        <end position="188"/>
    </location>
</feature>
<dbReference type="InterPro" id="IPR036259">
    <property type="entry name" value="MFS_trans_sf"/>
</dbReference>
<comment type="subcellular location">
    <subcellularLocation>
        <location evidence="1">Membrane</location>
        <topology evidence="1">Multi-pass membrane protein</topology>
    </subcellularLocation>
</comment>
<keyword evidence="2" id="KW-0472">Membrane</keyword>
<sequence length="527" mass="57352">MENTPAVVERKREPLYSWCIAFACFWLSFLTVGLHRSAGVIYVSVIHVFNISREQATWPFSLCGSLMCLLGPLAGFLTHYFSIRSILVSGVLVSAVAIAACFFTPSLMYLIIFFGLFRGIGNGLVVTLNPVLIHQHFKHRKATATGIAYAGASVGSFALPPLIEYLLAAYGFKGCFLLLGAIILNGLIPAFMARDPPAPTQAATANKKKIGGKLALLEPKVGNGTNHMSTESTAVDDVPATEPLVVKNETTGDVSTHQIILIPNTNENVDGNDTEHQCKSPNGTQQNGDYRLLCTTTEAPSSPPRCPVLGTATPITLFQKMKQREDGVFGQFRHTAQILTNPVYLAICITFGCNVVNFIAYLTVIVDFARDRGIDEPDAVFLVSAFSVGDLFGAVCLGWISDFKCLKRKYTVMVCFAAMGSLLLVLPMCETHALFLAVSVCMGVFNGCVMTNVPVVMREYLGLERLAVAVGLGHFFVGVGQLLFPMLIGYFRDNVGTYDHLFTTLGIMCLICSLLWVLEPLFKKLKP</sequence>
<feature type="transmembrane region" description="Helical" evidence="2">
    <location>
        <begin position="343"/>
        <end position="364"/>
    </location>
</feature>
<feature type="transmembrane region" description="Helical" evidence="2">
    <location>
        <begin position="466"/>
        <end position="488"/>
    </location>
</feature>
<feature type="transmembrane region" description="Helical" evidence="2">
    <location>
        <begin position="434"/>
        <end position="454"/>
    </location>
</feature>
<feature type="transmembrane region" description="Helical" evidence="2">
    <location>
        <begin position="410"/>
        <end position="428"/>
    </location>
</feature>
<feature type="domain" description="Major facilitator superfamily (MFS) profile" evidence="3">
    <location>
        <begin position="343"/>
        <end position="527"/>
    </location>
</feature>
<dbReference type="AlphaFoldDB" id="A0A087TTN1"/>
<dbReference type="PANTHER" id="PTHR11360:SF303">
    <property type="entry name" value="MAJOR FACILITATOR SUPERFAMILY (MFS) PROFILE DOMAIN-CONTAINING PROTEIN"/>
    <property type="match status" value="1"/>
</dbReference>
<dbReference type="GO" id="GO:0008028">
    <property type="term" value="F:monocarboxylic acid transmembrane transporter activity"/>
    <property type="evidence" value="ECO:0007669"/>
    <property type="project" value="TreeGrafter"/>
</dbReference>